<reference evidence="2 3" key="1">
    <citation type="journal article" date="2022" name="ISME Commun">
        <title>Vulcanimicrobium alpinus gen. nov. sp. nov., the first cultivated representative of the candidate phylum 'Eremiobacterota', is a metabolically versatile aerobic anoxygenic phototroph.</title>
        <authorList>
            <person name="Yabe S."/>
            <person name="Muto K."/>
            <person name="Abe K."/>
            <person name="Yokota A."/>
            <person name="Staudigel H."/>
            <person name="Tebo B.M."/>
        </authorList>
    </citation>
    <scope>NUCLEOTIDE SEQUENCE [LARGE SCALE GENOMIC DNA]</scope>
    <source>
        <strain evidence="2 3">WC8-2</strain>
    </source>
</reference>
<evidence type="ECO:0000313" key="2">
    <source>
        <dbReference type="EMBL" id="BDE04815.1"/>
    </source>
</evidence>
<dbReference type="InterPro" id="IPR029058">
    <property type="entry name" value="AB_hydrolase_fold"/>
</dbReference>
<feature type="domain" description="AB hydrolase-1" evidence="1">
    <location>
        <begin position="46"/>
        <end position="250"/>
    </location>
</feature>
<keyword evidence="3" id="KW-1185">Reference proteome</keyword>
<sequence length="287" mass="30943">MTMDDRITQAWARLGAIAQAEHADSRIAPGSLTRAWLPGQVVPTAIVLLHGITNAPPQYALLGDQLAARGHAVIVPRMPYHGFRDRLTDAIAALRAPEMQAAALDAVAIAALSGRRVVVAGISVGAVLAGWLAARTAIDTAIAIAPFCGIRELAGGANDALGCALRALPNRFAWWDPRRKEAQPPPHGYPRFATRTLGESLAISTALVDPGARVHARRAFVVLNARDPIVNNPFARRRFARLVRFGVDVVPVTLDGLPEIHDIIEPEIPEARTDLVYPRLIELIERP</sequence>
<protein>
    <recommendedName>
        <fullName evidence="1">AB hydrolase-1 domain-containing protein</fullName>
    </recommendedName>
</protein>
<evidence type="ECO:0000313" key="3">
    <source>
        <dbReference type="Proteomes" id="UP001317532"/>
    </source>
</evidence>
<dbReference type="EMBL" id="AP025523">
    <property type="protein sequence ID" value="BDE04815.1"/>
    <property type="molecule type" value="Genomic_DNA"/>
</dbReference>
<dbReference type="KEGG" id="vab:WPS_00910"/>
<gene>
    <name evidence="2" type="ORF">WPS_00910</name>
</gene>
<organism evidence="2 3">
    <name type="scientific">Vulcanimicrobium alpinum</name>
    <dbReference type="NCBI Taxonomy" id="3016050"/>
    <lineage>
        <taxon>Bacteria</taxon>
        <taxon>Bacillati</taxon>
        <taxon>Vulcanimicrobiota</taxon>
        <taxon>Vulcanimicrobiia</taxon>
        <taxon>Vulcanimicrobiales</taxon>
        <taxon>Vulcanimicrobiaceae</taxon>
        <taxon>Vulcanimicrobium</taxon>
    </lineage>
</organism>
<dbReference type="InterPro" id="IPR000073">
    <property type="entry name" value="AB_hydrolase_1"/>
</dbReference>
<name>A0AAN2C798_UNVUL</name>
<dbReference type="Gene3D" id="3.40.50.1820">
    <property type="entry name" value="alpha/beta hydrolase"/>
    <property type="match status" value="1"/>
</dbReference>
<dbReference type="AlphaFoldDB" id="A0AAN2C798"/>
<proteinExistence type="predicted"/>
<accession>A0AAN2C798</accession>
<dbReference type="Proteomes" id="UP001317532">
    <property type="component" value="Chromosome"/>
</dbReference>
<dbReference type="Pfam" id="PF12697">
    <property type="entry name" value="Abhydrolase_6"/>
    <property type="match status" value="1"/>
</dbReference>
<evidence type="ECO:0000259" key="1">
    <source>
        <dbReference type="Pfam" id="PF12697"/>
    </source>
</evidence>
<dbReference type="SUPFAM" id="SSF53474">
    <property type="entry name" value="alpha/beta-Hydrolases"/>
    <property type="match status" value="1"/>
</dbReference>